<evidence type="ECO:0000256" key="1">
    <source>
        <dbReference type="ARBA" id="ARBA00023125"/>
    </source>
</evidence>
<evidence type="ECO:0000313" key="4">
    <source>
        <dbReference type="EMBL" id="MBM6878554.1"/>
    </source>
</evidence>
<protein>
    <submittedName>
        <fullName evidence="4">Recombinase family protein</fullName>
    </submittedName>
</protein>
<dbReference type="InterPro" id="IPR011109">
    <property type="entry name" value="DNA_bind_recombinase_dom"/>
</dbReference>
<feature type="domain" description="Recombinase" evidence="3">
    <location>
        <begin position="6"/>
        <end position="88"/>
    </location>
</feature>
<keyword evidence="5" id="KW-1185">Reference proteome</keyword>
<dbReference type="PANTHER" id="PTHR30461:SF2">
    <property type="entry name" value="SERINE RECOMBINASE PINE-RELATED"/>
    <property type="match status" value="1"/>
</dbReference>
<dbReference type="PANTHER" id="PTHR30461">
    <property type="entry name" value="DNA-INVERTASE FROM LAMBDOID PROPHAGE"/>
    <property type="match status" value="1"/>
</dbReference>
<reference evidence="4 5" key="1">
    <citation type="journal article" date="2021" name="Sci. Rep.">
        <title>The distribution of antibiotic resistance genes in chicken gut microbiota commensals.</title>
        <authorList>
            <person name="Juricova H."/>
            <person name="Matiasovicova J."/>
            <person name="Kubasova T."/>
            <person name="Cejkova D."/>
            <person name="Rychlik I."/>
        </authorList>
    </citation>
    <scope>NUCLEOTIDE SEQUENCE [LARGE SCALE GENOMIC DNA]</scope>
    <source>
        <strain evidence="4 5">An431b</strain>
    </source>
</reference>
<dbReference type="InterPro" id="IPR038109">
    <property type="entry name" value="DNA_bind_recomb_sf"/>
</dbReference>
<evidence type="ECO:0000256" key="2">
    <source>
        <dbReference type="ARBA" id="ARBA00023172"/>
    </source>
</evidence>
<dbReference type="InterPro" id="IPR050639">
    <property type="entry name" value="SSR_resolvase"/>
</dbReference>
<proteinExistence type="predicted"/>
<name>A0ABS2GDI6_9FIRM</name>
<keyword evidence="2" id="KW-0233">DNA recombination</keyword>
<dbReference type="Pfam" id="PF07508">
    <property type="entry name" value="Recombinase"/>
    <property type="match status" value="1"/>
</dbReference>
<keyword evidence="1" id="KW-0238">DNA-binding</keyword>
<accession>A0ABS2GDI6</accession>
<sequence length="144" mass="17129">MREKMRREANGEETKIQARQEWSIVTIQGILENVFYIGTLRQGKYTRKRINGPEIKKDERDHTVLENHHEAIIDRQTFAMAQEQRKKRIRSNDRGIRKYDNVYSGFLYCGSPMFSMRRSDRKPAYVCGTYHKRGRNGMRMGKII</sequence>
<dbReference type="Gene3D" id="3.90.1750.20">
    <property type="entry name" value="Putative Large Serine Recombinase, Chain B, Domain 2"/>
    <property type="match status" value="1"/>
</dbReference>
<gene>
    <name evidence="4" type="ORF">H9X83_10365</name>
</gene>
<dbReference type="Proteomes" id="UP000729290">
    <property type="component" value="Unassembled WGS sequence"/>
</dbReference>
<organism evidence="4 5">
    <name type="scientific">Anaerotignum lactatifermentans</name>
    <dbReference type="NCBI Taxonomy" id="160404"/>
    <lineage>
        <taxon>Bacteria</taxon>
        <taxon>Bacillati</taxon>
        <taxon>Bacillota</taxon>
        <taxon>Clostridia</taxon>
        <taxon>Lachnospirales</taxon>
        <taxon>Anaerotignaceae</taxon>
        <taxon>Anaerotignum</taxon>
    </lineage>
</organism>
<evidence type="ECO:0000313" key="5">
    <source>
        <dbReference type="Proteomes" id="UP000729290"/>
    </source>
</evidence>
<comment type="caution">
    <text evidence="4">The sequence shown here is derived from an EMBL/GenBank/DDBJ whole genome shotgun (WGS) entry which is preliminary data.</text>
</comment>
<dbReference type="EMBL" id="JACSNV010000016">
    <property type="protein sequence ID" value="MBM6878554.1"/>
    <property type="molecule type" value="Genomic_DNA"/>
</dbReference>
<evidence type="ECO:0000259" key="3">
    <source>
        <dbReference type="Pfam" id="PF07508"/>
    </source>
</evidence>
<dbReference type="RefSeq" id="WP_205132887.1">
    <property type="nucleotide sequence ID" value="NZ_JACSNT010000003.1"/>
</dbReference>